<evidence type="ECO:0000313" key="1">
    <source>
        <dbReference type="EMBL" id="RST30453.1"/>
    </source>
</evidence>
<dbReference type="EMBL" id="RWJF01000001">
    <property type="protein sequence ID" value="RST30453.1"/>
    <property type="molecule type" value="Genomic_DNA"/>
</dbReference>
<dbReference type="AlphaFoldDB" id="A0A429V8Z6"/>
<evidence type="ECO:0000313" key="2">
    <source>
        <dbReference type="Proteomes" id="UP000274661"/>
    </source>
</evidence>
<sequence length="76" mass="8009">MALAGRVIASHYAEPLARRVTAATALRGAASGDGELLARLEPGTAFAMLDCTLGWAWGYAGDERRVGYVREETLGA</sequence>
<dbReference type="RefSeq" id="WP_126718285.1">
    <property type="nucleotide sequence ID" value="NZ_RWJF01000001.1"/>
</dbReference>
<gene>
    <name evidence="1" type="ORF">HMF7854_06130</name>
</gene>
<protein>
    <submittedName>
        <fullName evidence="1">SH3 domain-containing protein</fullName>
    </submittedName>
</protein>
<dbReference type="Proteomes" id="UP000274661">
    <property type="component" value="Unassembled WGS sequence"/>
</dbReference>
<accession>A0A429V8Z6</accession>
<proteinExistence type="predicted"/>
<organism evidence="1 2">
    <name type="scientific">Sphingomonas ginkgonis</name>
    <dbReference type="NCBI Taxonomy" id="2315330"/>
    <lineage>
        <taxon>Bacteria</taxon>
        <taxon>Pseudomonadati</taxon>
        <taxon>Pseudomonadota</taxon>
        <taxon>Alphaproteobacteria</taxon>
        <taxon>Sphingomonadales</taxon>
        <taxon>Sphingomonadaceae</taxon>
        <taxon>Sphingomonas</taxon>
    </lineage>
</organism>
<comment type="caution">
    <text evidence="1">The sequence shown here is derived from an EMBL/GenBank/DDBJ whole genome shotgun (WGS) entry which is preliminary data.</text>
</comment>
<dbReference type="OrthoDB" id="9813368at2"/>
<name>A0A429V8Z6_9SPHN</name>
<reference evidence="1 2" key="1">
    <citation type="submission" date="2018-12" db="EMBL/GenBank/DDBJ databases">
        <title>Sphingomonas sp. HMF7854 Genome sequencing and assembly.</title>
        <authorList>
            <person name="Cha I."/>
            <person name="Kang H."/>
            <person name="Kim H."/>
            <person name="Kang J."/>
            <person name="Joh K."/>
        </authorList>
    </citation>
    <scope>NUCLEOTIDE SEQUENCE [LARGE SCALE GENOMIC DNA]</scope>
    <source>
        <strain evidence="1 2">HMF7854</strain>
    </source>
</reference>
<keyword evidence="2" id="KW-1185">Reference proteome</keyword>